<sequence>MRIAIVHYWLVSMRGGERVLEALCEMFPEADIFTHVVDRAAISPTIAQHTIHTSFIQKLPAARRLYRHYLPLMPMALELLDLSAYDLVISSEAGPAKGVITRPDAVHICYCHSPMRYLWDQHAVYRRAAGPIQRLAMAAFSPRLRLWDAMTALRVDSFVANSAFVAQRIRRYYGCGSVTIHPPVRIDTFEPTGKSGGDYLCLGQIVPYKRIDLVIEAFRTLDRRLIIAGDGGADQARLAARAPDNVTFLGRQSEDAVRALLGACRALILPGEEDFGIVPVEAMASGRPVIAYGVGGARATVIDGKTGLFFAEQTTASLRDAIVRFEAMEHRFDAGAIRAHAERFDTAHFKRAFRAHVDDCLDAARDRVARAA</sequence>
<proteinExistence type="predicted"/>
<feature type="domain" description="Glycosyl transferase family 1" evidence="1">
    <location>
        <begin position="199"/>
        <end position="329"/>
    </location>
</feature>
<keyword evidence="4" id="KW-1185">Reference proteome</keyword>
<dbReference type="InterPro" id="IPR028098">
    <property type="entry name" value="Glyco_trans_4-like_N"/>
</dbReference>
<protein>
    <submittedName>
        <fullName evidence="3">Glycosyltransferase involved in cell wall biosynthesis</fullName>
    </submittedName>
</protein>
<evidence type="ECO:0000313" key="4">
    <source>
        <dbReference type="Proteomes" id="UP001241603"/>
    </source>
</evidence>
<name>A0ABU0HCY2_9HYPH</name>
<evidence type="ECO:0000259" key="1">
    <source>
        <dbReference type="Pfam" id="PF00534"/>
    </source>
</evidence>
<comment type="caution">
    <text evidence="3">The sequence shown here is derived from an EMBL/GenBank/DDBJ whole genome shotgun (WGS) entry which is preliminary data.</text>
</comment>
<reference evidence="3 4" key="1">
    <citation type="submission" date="2023-07" db="EMBL/GenBank/DDBJ databases">
        <title>Genomic Encyclopedia of Type Strains, Phase IV (KMG-IV): sequencing the most valuable type-strain genomes for metagenomic binning, comparative biology and taxonomic classification.</title>
        <authorList>
            <person name="Goeker M."/>
        </authorList>
    </citation>
    <scope>NUCLEOTIDE SEQUENCE [LARGE SCALE GENOMIC DNA]</scope>
    <source>
        <strain evidence="3 4">B6-8</strain>
    </source>
</reference>
<dbReference type="Gene3D" id="3.40.50.2000">
    <property type="entry name" value="Glycogen Phosphorylase B"/>
    <property type="match status" value="2"/>
</dbReference>
<dbReference type="PANTHER" id="PTHR12526">
    <property type="entry name" value="GLYCOSYLTRANSFERASE"/>
    <property type="match status" value="1"/>
</dbReference>
<organism evidence="3 4">
    <name type="scientific">Kaistia dalseonensis</name>
    <dbReference type="NCBI Taxonomy" id="410840"/>
    <lineage>
        <taxon>Bacteria</taxon>
        <taxon>Pseudomonadati</taxon>
        <taxon>Pseudomonadota</taxon>
        <taxon>Alphaproteobacteria</taxon>
        <taxon>Hyphomicrobiales</taxon>
        <taxon>Kaistiaceae</taxon>
        <taxon>Kaistia</taxon>
    </lineage>
</organism>
<dbReference type="RefSeq" id="WP_266351055.1">
    <property type="nucleotide sequence ID" value="NZ_JAPKNG010000007.1"/>
</dbReference>
<dbReference type="Pfam" id="PF13439">
    <property type="entry name" value="Glyco_transf_4"/>
    <property type="match status" value="1"/>
</dbReference>
<gene>
    <name evidence="3" type="ORF">QO014_004597</name>
</gene>
<accession>A0ABU0HCY2</accession>
<dbReference type="InterPro" id="IPR001296">
    <property type="entry name" value="Glyco_trans_1"/>
</dbReference>
<evidence type="ECO:0000313" key="3">
    <source>
        <dbReference type="EMBL" id="MDQ0440184.1"/>
    </source>
</evidence>
<evidence type="ECO:0000259" key="2">
    <source>
        <dbReference type="Pfam" id="PF13439"/>
    </source>
</evidence>
<dbReference type="Proteomes" id="UP001241603">
    <property type="component" value="Unassembled WGS sequence"/>
</dbReference>
<dbReference type="SUPFAM" id="SSF53756">
    <property type="entry name" value="UDP-Glycosyltransferase/glycogen phosphorylase"/>
    <property type="match status" value="1"/>
</dbReference>
<dbReference type="PANTHER" id="PTHR12526:SF584">
    <property type="entry name" value="GLYCOSYLTRANSFERASE"/>
    <property type="match status" value="1"/>
</dbReference>
<dbReference type="EMBL" id="JAUSVO010000007">
    <property type="protein sequence ID" value="MDQ0440184.1"/>
    <property type="molecule type" value="Genomic_DNA"/>
</dbReference>
<feature type="domain" description="Glycosyltransferase subfamily 4-like N-terminal" evidence="2">
    <location>
        <begin position="14"/>
        <end position="185"/>
    </location>
</feature>
<dbReference type="Pfam" id="PF00534">
    <property type="entry name" value="Glycos_transf_1"/>
    <property type="match status" value="1"/>
</dbReference>